<evidence type="ECO:0000256" key="10">
    <source>
        <dbReference type="ARBA" id="ARBA00022840"/>
    </source>
</evidence>
<evidence type="ECO:0000256" key="5">
    <source>
        <dbReference type="ARBA" id="ARBA00022605"/>
    </source>
</evidence>
<comment type="pathway">
    <text evidence="1 13">Amino-acid biosynthesis; L-threonine biosynthesis; L-threonine from L-aspartate: step 4/5.</text>
</comment>
<comment type="catalytic activity">
    <reaction evidence="11 13">
        <text>L-homoserine + ATP = O-phospho-L-homoserine + ADP + H(+)</text>
        <dbReference type="Rhea" id="RHEA:13985"/>
        <dbReference type="ChEBI" id="CHEBI:15378"/>
        <dbReference type="ChEBI" id="CHEBI:30616"/>
        <dbReference type="ChEBI" id="CHEBI:57476"/>
        <dbReference type="ChEBI" id="CHEBI:57590"/>
        <dbReference type="ChEBI" id="CHEBI:456216"/>
        <dbReference type="EC" id="2.7.1.39"/>
    </reaction>
</comment>
<keyword evidence="8 13" id="KW-0547">Nucleotide-binding</keyword>
<dbReference type="Pfam" id="PF08544">
    <property type="entry name" value="GHMP_kinases_C"/>
    <property type="match status" value="1"/>
</dbReference>
<dbReference type="PRINTS" id="PR00958">
    <property type="entry name" value="HOMSERKINASE"/>
</dbReference>
<dbReference type="GO" id="GO:0004413">
    <property type="term" value="F:homoserine kinase activity"/>
    <property type="evidence" value="ECO:0007669"/>
    <property type="project" value="UniProtKB-EC"/>
</dbReference>
<dbReference type="InterPro" id="IPR006203">
    <property type="entry name" value="GHMP_knse_ATP-bd_CS"/>
</dbReference>
<dbReference type="InterPro" id="IPR013750">
    <property type="entry name" value="GHMP_kinase_C_dom"/>
</dbReference>
<keyword evidence="17" id="KW-1185">Reference proteome</keyword>
<dbReference type="RefSeq" id="WP_345401782.1">
    <property type="nucleotide sequence ID" value="NZ_BAABLA010000107.1"/>
</dbReference>
<dbReference type="Gene3D" id="3.30.70.890">
    <property type="entry name" value="GHMP kinase, C-terminal domain"/>
    <property type="match status" value="1"/>
</dbReference>
<keyword evidence="5 13" id="KW-0028">Amino-acid biosynthesis</keyword>
<dbReference type="InterPro" id="IPR020568">
    <property type="entry name" value="Ribosomal_Su5_D2-typ_SF"/>
</dbReference>
<reference evidence="17" key="1">
    <citation type="journal article" date="2019" name="Int. J. Syst. Evol. Microbiol.">
        <title>The Global Catalogue of Microorganisms (GCM) 10K type strain sequencing project: providing services to taxonomists for standard genome sequencing and annotation.</title>
        <authorList>
            <consortium name="The Broad Institute Genomics Platform"/>
            <consortium name="The Broad Institute Genome Sequencing Center for Infectious Disease"/>
            <person name="Wu L."/>
            <person name="Ma J."/>
        </authorList>
    </citation>
    <scope>NUCLEOTIDE SEQUENCE [LARGE SCALE GENOMIC DNA]</scope>
    <source>
        <strain evidence="17">KCTC 32255</strain>
    </source>
</reference>
<dbReference type="SUPFAM" id="SSF54211">
    <property type="entry name" value="Ribosomal protein S5 domain 2-like"/>
    <property type="match status" value="1"/>
</dbReference>
<dbReference type="InterPro" id="IPR006204">
    <property type="entry name" value="GHMP_kinase_N_dom"/>
</dbReference>
<evidence type="ECO:0000256" key="2">
    <source>
        <dbReference type="ARBA" id="ARBA00007370"/>
    </source>
</evidence>
<comment type="similarity">
    <text evidence="2 13">Belongs to the GHMP kinase family. Homoserine kinase subfamily.</text>
</comment>
<dbReference type="InterPro" id="IPR014721">
    <property type="entry name" value="Ribsml_uS5_D2-typ_fold_subgr"/>
</dbReference>
<dbReference type="Pfam" id="PF00288">
    <property type="entry name" value="GHMP_kinases_N"/>
    <property type="match status" value="1"/>
</dbReference>
<dbReference type="PANTHER" id="PTHR20861:SF1">
    <property type="entry name" value="HOMOSERINE KINASE"/>
    <property type="match status" value="1"/>
</dbReference>
<evidence type="ECO:0000256" key="8">
    <source>
        <dbReference type="ARBA" id="ARBA00022741"/>
    </source>
</evidence>
<dbReference type="EC" id="2.7.1.39" evidence="3 13"/>
<evidence type="ECO:0000259" key="14">
    <source>
        <dbReference type="Pfam" id="PF00288"/>
    </source>
</evidence>
<evidence type="ECO:0000256" key="3">
    <source>
        <dbReference type="ARBA" id="ARBA00012078"/>
    </source>
</evidence>
<feature type="binding site" evidence="13">
    <location>
        <begin position="105"/>
        <end position="115"/>
    </location>
    <ligand>
        <name>ATP</name>
        <dbReference type="ChEBI" id="CHEBI:30616"/>
    </ligand>
</feature>
<evidence type="ECO:0000256" key="11">
    <source>
        <dbReference type="ARBA" id="ARBA00049375"/>
    </source>
</evidence>
<dbReference type="Gene3D" id="3.30.230.10">
    <property type="match status" value="1"/>
</dbReference>
<comment type="subcellular location">
    <subcellularLocation>
        <location evidence="13">Cytoplasm</location>
    </subcellularLocation>
</comment>
<feature type="domain" description="GHMP kinase C-terminal" evidence="15">
    <location>
        <begin position="248"/>
        <end position="300"/>
    </location>
</feature>
<protein>
    <recommendedName>
        <fullName evidence="4 13">Homoserine kinase</fullName>
        <shortName evidence="13">HK</shortName>
        <shortName evidence="13">HSK</shortName>
        <ecNumber evidence="3 13">2.7.1.39</ecNumber>
    </recommendedName>
</protein>
<evidence type="ECO:0000256" key="12">
    <source>
        <dbReference type="ARBA" id="ARBA00049954"/>
    </source>
</evidence>
<dbReference type="SUPFAM" id="SSF55060">
    <property type="entry name" value="GHMP Kinase, C-terminal domain"/>
    <property type="match status" value="1"/>
</dbReference>
<organism evidence="16 17">
    <name type="scientific">Haloechinothrix salitolerans</name>
    <dbReference type="NCBI Taxonomy" id="926830"/>
    <lineage>
        <taxon>Bacteria</taxon>
        <taxon>Bacillati</taxon>
        <taxon>Actinomycetota</taxon>
        <taxon>Actinomycetes</taxon>
        <taxon>Pseudonocardiales</taxon>
        <taxon>Pseudonocardiaceae</taxon>
        <taxon>Haloechinothrix</taxon>
    </lineage>
</organism>
<sequence>MSTSGDSGAAALPPRGVRVRVPASTANLGPGFDTFGMALGRYDHIEVRTLAEPGLTIDVSDAGAGGIEDVPRDESHLVVRVLRRTFDHLGVSAVGLALRCENAIPHARGLGSSAAAVVAGVAAAYALADQPLDTDAVLGIAAEFEGHVDNAAASLLGGAVIAWRDEGEPAAASPAAGHAARGGAAAGWHAERLSPHSEIRPVVAIAEQRSSTDATRGLLPESVPHADAVFSAGRAALAVHALTAAPDLLVAATADRLHQHYRAPAYPATAHLIEALRKSGVAAAVSGAGPTVLALTTDGRVPEDVDTSGFRVVELPIDSAGVTVAQL</sequence>
<feature type="domain" description="GHMP kinase N-terminal" evidence="14">
    <location>
        <begin position="77"/>
        <end position="158"/>
    </location>
</feature>
<evidence type="ECO:0000256" key="6">
    <source>
        <dbReference type="ARBA" id="ARBA00022679"/>
    </source>
</evidence>
<keyword evidence="10 13" id="KW-0067">ATP-binding</keyword>
<dbReference type="HAMAP" id="MF_00384">
    <property type="entry name" value="Homoser_kinase"/>
    <property type="match status" value="1"/>
</dbReference>
<evidence type="ECO:0000256" key="9">
    <source>
        <dbReference type="ARBA" id="ARBA00022777"/>
    </source>
</evidence>
<evidence type="ECO:0000256" key="4">
    <source>
        <dbReference type="ARBA" id="ARBA00017858"/>
    </source>
</evidence>
<dbReference type="InterPro" id="IPR036554">
    <property type="entry name" value="GHMP_kinase_C_sf"/>
</dbReference>
<comment type="function">
    <text evidence="12 13">Catalyzes the ATP-dependent phosphorylation of L-homoserine to L-homoserine phosphate.</text>
</comment>
<proteinExistence type="inferred from homology"/>
<evidence type="ECO:0000313" key="16">
    <source>
        <dbReference type="EMBL" id="MFC6870485.1"/>
    </source>
</evidence>
<dbReference type="PIRSF" id="PIRSF000676">
    <property type="entry name" value="Homoser_kin"/>
    <property type="match status" value="1"/>
</dbReference>
<evidence type="ECO:0000256" key="7">
    <source>
        <dbReference type="ARBA" id="ARBA00022697"/>
    </source>
</evidence>
<dbReference type="PROSITE" id="PS00627">
    <property type="entry name" value="GHMP_KINASES_ATP"/>
    <property type="match status" value="1"/>
</dbReference>
<dbReference type="InterPro" id="IPR000870">
    <property type="entry name" value="Homoserine_kinase"/>
</dbReference>
<dbReference type="Proteomes" id="UP001596337">
    <property type="component" value="Unassembled WGS sequence"/>
</dbReference>
<evidence type="ECO:0000313" key="17">
    <source>
        <dbReference type="Proteomes" id="UP001596337"/>
    </source>
</evidence>
<evidence type="ECO:0000259" key="15">
    <source>
        <dbReference type="Pfam" id="PF08544"/>
    </source>
</evidence>
<gene>
    <name evidence="13 16" type="primary">thrB</name>
    <name evidence="16" type="ORF">ACFQGD_25450</name>
</gene>
<keyword evidence="13" id="KW-0963">Cytoplasm</keyword>
<evidence type="ECO:0000256" key="13">
    <source>
        <dbReference type="HAMAP-Rule" id="MF_00384"/>
    </source>
</evidence>
<name>A0ABW2C7I0_9PSEU</name>
<keyword evidence="9 13" id="KW-0418">Kinase</keyword>
<dbReference type="PANTHER" id="PTHR20861">
    <property type="entry name" value="HOMOSERINE/4-DIPHOSPHOCYTIDYL-2-C-METHYL-D-ERYTHRITOL KINASE"/>
    <property type="match status" value="1"/>
</dbReference>
<comment type="caution">
    <text evidence="16">The sequence shown here is derived from an EMBL/GenBank/DDBJ whole genome shotgun (WGS) entry which is preliminary data.</text>
</comment>
<keyword evidence="7 13" id="KW-0791">Threonine biosynthesis</keyword>
<evidence type="ECO:0000256" key="1">
    <source>
        <dbReference type="ARBA" id="ARBA00005015"/>
    </source>
</evidence>
<dbReference type="NCBIfam" id="TIGR00191">
    <property type="entry name" value="thrB"/>
    <property type="match status" value="1"/>
</dbReference>
<keyword evidence="6 13" id="KW-0808">Transferase</keyword>
<accession>A0ABW2C7I0</accession>
<dbReference type="EMBL" id="JBHSXX010000001">
    <property type="protein sequence ID" value="MFC6870485.1"/>
    <property type="molecule type" value="Genomic_DNA"/>
</dbReference>